<dbReference type="InterPro" id="IPR046151">
    <property type="entry name" value="DUF6153"/>
</dbReference>
<evidence type="ECO:0000256" key="1">
    <source>
        <dbReference type="SAM" id="MobiDB-lite"/>
    </source>
</evidence>
<reference evidence="3" key="1">
    <citation type="journal article" date="2019" name="Int. J. Syst. Evol. Microbiol.">
        <title>The Global Catalogue of Microorganisms (GCM) 10K type strain sequencing project: providing services to taxonomists for standard genome sequencing and annotation.</title>
        <authorList>
            <consortium name="The Broad Institute Genomics Platform"/>
            <consortium name="The Broad Institute Genome Sequencing Center for Infectious Disease"/>
            <person name="Wu L."/>
            <person name="Ma J."/>
        </authorList>
    </citation>
    <scope>NUCLEOTIDE SEQUENCE [LARGE SCALE GENOMIC DNA]</scope>
    <source>
        <strain evidence="3">JCM 15313</strain>
    </source>
</reference>
<gene>
    <name evidence="2" type="ORF">GCM10009799_51900</name>
</gene>
<dbReference type="EMBL" id="BAAAPC010000038">
    <property type="protein sequence ID" value="GAA2017491.1"/>
    <property type="molecule type" value="Genomic_DNA"/>
</dbReference>
<evidence type="ECO:0000313" key="3">
    <source>
        <dbReference type="Proteomes" id="UP001501585"/>
    </source>
</evidence>
<dbReference type="Proteomes" id="UP001501585">
    <property type="component" value="Unassembled WGS sequence"/>
</dbReference>
<dbReference type="RefSeq" id="WP_344165773.1">
    <property type="nucleotide sequence ID" value="NZ_BAAAPC010000038.1"/>
</dbReference>
<evidence type="ECO:0008006" key="4">
    <source>
        <dbReference type="Google" id="ProtNLM"/>
    </source>
</evidence>
<protein>
    <recommendedName>
        <fullName evidence="4">Lipoprotein</fullName>
    </recommendedName>
</protein>
<accession>A0ABP5F8K5</accession>
<name>A0ABP5F8K5_9ACTN</name>
<keyword evidence="3" id="KW-1185">Reference proteome</keyword>
<dbReference type="PROSITE" id="PS51257">
    <property type="entry name" value="PROKAR_LIPOPROTEIN"/>
    <property type="match status" value="1"/>
</dbReference>
<feature type="region of interest" description="Disordered" evidence="1">
    <location>
        <begin position="43"/>
        <end position="122"/>
    </location>
</feature>
<dbReference type="Pfam" id="PF19650">
    <property type="entry name" value="DUF6153"/>
    <property type="match status" value="1"/>
</dbReference>
<feature type="compositionally biased region" description="Pro residues" evidence="1">
    <location>
        <begin position="77"/>
        <end position="96"/>
    </location>
</feature>
<feature type="compositionally biased region" description="Low complexity" evidence="1">
    <location>
        <begin position="58"/>
        <end position="76"/>
    </location>
</feature>
<proteinExistence type="predicted"/>
<evidence type="ECO:0000313" key="2">
    <source>
        <dbReference type="EMBL" id="GAA2017491.1"/>
    </source>
</evidence>
<sequence length="122" mass="12309">MPRTGSPTRRTCLALGILAFLVACVFAAHHEFLLPEHAAHAAASVPDTVDDSGTGTARSRSCDSSDGGGCLTAPTALPVPAPAPAPDVLLPPPPTPRGVHALPADTPGPSPPDLAELSILRI</sequence>
<organism evidence="2 3">
    <name type="scientific">Nocardiopsis rhodophaea</name>
    <dbReference type="NCBI Taxonomy" id="280238"/>
    <lineage>
        <taxon>Bacteria</taxon>
        <taxon>Bacillati</taxon>
        <taxon>Actinomycetota</taxon>
        <taxon>Actinomycetes</taxon>
        <taxon>Streptosporangiales</taxon>
        <taxon>Nocardiopsidaceae</taxon>
        <taxon>Nocardiopsis</taxon>
    </lineage>
</organism>
<comment type="caution">
    <text evidence="2">The sequence shown here is derived from an EMBL/GenBank/DDBJ whole genome shotgun (WGS) entry which is preliminary data.</text>
</comment>